<comment type="subcellular location">
    <subcellularLocation>
        <location evidence="1">Membrane</location>
    </subcellularLocation>
</comment>
<dbReference type="GO" id="GO:0016020">
    <property type="term" value="C:membrane"/>
    <property type="evidence" value="ECO:0007669"/>
    <property type="project" value="UniProtKB-SubCell"/>
</dbReference>
<dbReference type="Pfam" id="PF00169">
    <property type="entry name" value="PH"/>
    <property type="match status" value="1"/>
</dbReference>
<accession>A0A7E4ZQ03</accession>
<feature type="transmembrane region" description="Helical" evidence="4">
    <location>
        <begin position="205"/>
        <end position="222"/>
    </location>
</feature>
<dbReference type="AlphaFoldDB" id="A0A7E4ZQ03"/>
<dbReference type="PROSITE" id="PS50003">
    <property type="entry name" value="PH_DOMAIN"/>
    <property type="match status" value="1"/>
</dbReference>
<evidence type="ECO:0000259" key="5">
    <source>
        <dbReference type="PROSITE" id="PS50003"/>
    </source>
</evidence>
<keyword evidence="2 4" id="KW-0472">Membrane</keyword>
<protein>
    <submittedName>
        <fullName evidence="7">PH domain-containing protein</fullName>
    </submittedName>
</protein>
<name>A0A7E4ZQ03_PANRE</name>
<evidence type="ECO:0000256" key="4">
    <source>
        <dbReference type="SAM" id="Phobius"/>
    </source>
</evidence>
<dbReference type="InterPro" id="IPR001849">
    <property type="entry name" value="PH_domain"/>
</dbReference>
<evidence type="ECO:0000313" key="6">
    <source>
        <dbReference type="Proteomes" id="UP000492821"/>
    </source>
</evidence>
<proteinExistence type="predicted"/>
<feature type="domain" description="PH" evidence="5">
    <location>
        <begin position="4"/>
        <end position="120"/>
    </location>
</feature>
<evidence type="ECO:0000256" key="2">
    <source>
        <dbReference type="ARBA" id="ARBA00023136"/>
    </source>
</evidence>
<dbReference type="InterPro" id="IPR011993">
    <property type="entry name" value="PH-like_dom_sf"/>
</dbReference>
<keyword evidence="4" id="KW-0812">Transmembrane</keyword>
<dbReference type="PANTHER" id="PTHR14309:SF12">
    <property type="entry name" value="PH DOMAIN-CONTAINING PROTEIN"/>
    <property type="match status" value="1"/>
</dbReference>
<dbReference type="Proteomes" id="UP000492821">
    <property type="component" value="Unassembled WGS sequence"/>
</dbReference>
<feature type="compositionally biased region" description="Basic residues" evidence="3">
    <location>
        <begin position="238"/>
        <end position="250"/>
    </location>
</feature>
<feature type="region of interest" description="Disordered" evidence="3">
    <location>
        <begin position="231"/>
        <end position="250"/>
    </location>
</feature>
<organism evidence="6 7">
    <name type="scientific">Panagrellus redivivus</name>
    <name type="common">Microworm</name>
    <dbReference type="NCBI Taxonomy" id="6233"/>
    <lineage>
        <taxon>Eukaryota</taxon>
        <taxon>Metazoa</taxon>
        <taxon>Ecdysozoa</taxon>
        <taxon>Nematoda</taxon>
        <taxon>Chromadorea</taxon>
        <taxon>Rhabditida</taxon>
        <taxon>Tylenchina</taxon>
        <taxon>Panagrolaimomorpha</taxon>
        <taxon>Panagrolaimoidea</taxon>
        <taxon>Panagrolaimidae</taxon>
        <taxon>Panagrellus</taxon>
    </lineage>
</organism>
<reference evidence="7" key="2">
    <citation type="submission" date="2020-10" db="UniProtKB">
        <authorList>
            <consortium name="WormBaseParasite"/>
        </authorList>
    </citation>
    <scope>IDENTIFICATION</scope>
</reference>
<dbReference type="InterPro" id="IPR039680">
    <property type="entry name" value="PLEKHB1/2"/>
</dbReference>
<reference evidence="6" key="1">
    <citation type="journal article" date="2013" name="Genetics">
        <title>The draft genome and transcriptome of Panagrellus redivivus are shaped by the harsh demands of a free-living lifestyle.</title>
        <authorList>
            <person name="Srinivasan J."/>
            <person name="Dillman A.R."/>
            <person name="Macchietto M.G."/>
            <person name="Heikkinen L."/>
            <person name="Lakso M."/>
            <person name="Fracchia K.M."/>
            <person name="Antoshechkin I."/>
            <person name="Mortazavi A."/>
            <person name="Wong G."/>
            <person name="Sternberg P.W."/>
        </authorList>
    </citation>
    <scope>NUCLEOTIDE SEQUENCE [LARGE SCALE GENOMIC DNA]</scope>
    <source>
        <strain evidence="6">MT8872</strain>
    </source>
</reference>
<evidence type="ECO:0000313" key="7">
    <source>
        <dbReference type="WBParaSite" id="Pan_g10226.t1"/>
    </source>
</evidence>
<evidence type="ECO:0000256" key="1">
    <source>
        <dbReference type="ARBA" id="ARBA00004370"/>
    </source>
</evidence>
<dbReference type="Gene3D" id="2.30.29.30">
    <property type="entry name" value="Pleckstrin-homology domain (PH domain)/Phosphotyrosine-binding domain (PTB)"/>
    <property type="match status" value="1"/>
</dbReference>
<dbReference type="SMART" id="SM00233">
    <property type="entry name" value="PH"/>
    <property type="match status" value="1"/>
</dbReference>
<dbReference type="SUPFAM" id="SSF50729">
    <property type="entry name" value="PH domain-like"/>
    <property type="match status" value="1"/>
</dbReference>
<evidence type="ECO:0000256" key="3">
    <source>
        <dbReference type="SAM" id="MobiDB-lite"/>
    </source>
</evidence>
<dbReference type="GO" id="GO:0045595">
    <property type="term" value="P:regulation of cell differentiation"/>
    <property type="evidence" value="ECO:0007669"/>
    <property type="project" value="TreeGrafter"/>
</dbReference>
<keyword evidence="6" id="KW-1185">Reference proteome</keyword>
<dbReference type="PANTHER" id="PTHR14309">
    <property type="entry name" value="EXPRESSED PROTEIN"/>
    <property type="match status" value="1"/>
</dbReference>
<sequence>MTATDLKVGYVKKFQPALNGGQWPDVYLQLSSDSKLSWFDHATDANPAGQIMLKDVVPYICVGELTETVSTPRPIMPSNASIDHVVSIGTDSQGENIHWFLFKSDDDVEAWFNEIVKTLPTPAMPPNPADYEANFNEPPPAYDEIYPNLNGIEHQANLVGHPAYGHLVGHPGYGNPGGHPAYGNVVGQPAQSRYVSQPNNLRRRPRLWGLLFGFGIGSFFLSRRRRRNAGGSGLLTATRHRGPRRNRRRR</sequence>
<dbReference type="WBParaSite" id="Pan_g10226.t1">
    <property type="protein sequence ID" value="Pan_g10226.t1"/>
    <property type="gene ID" value="Pan_g10226"/>
</dbReference>
<keyword evidence="4" id="KW-1133">Transmembrane helix</keyword>